<dbReference type="OMA" id="PVSFHRC"/>
<feature type="region of interest" description="Disordered" evidence="1">
    <location>
        <begin position="1"/>
        <end position="161"/>
    </location>
</feature>
<dbReference type="PANTHER" id="PTHR13464">
    <property type="entry name" value="TRANSCRIPTIONAL REGULATOR PROTEIN HCNGP"/>
    <property type="match status" value="1"/>
</dbReference>
<evidence type="ECO:0000313" key="3">
    <source>
        <dbReference type="Proteomes" id="UP000005408"/>
    </source>
</evidence>
<dbReference type="Pfam" id="PF07818">
    <property type="entry name" value="HCNGP"/>
    <property type="match status" value="1"/>
</dbReference>
<dbReference type="GO" id="GO:0006355">
    <property type="term" value="P:regulation of DNA-templated transcription"/>
    <property type="evidence" value="ECO:0007669"/>
    <property type="project" value="InterPro"/>
</dbReference>
<dbReference type="RefSeq" id="XP_011454207.2">
    <property type="nucleotide sequence ID" value="XM_011455905.4"/>
</dbReference>
<evidence type="ECO:0008006" key="4">
    <source>
        <dbReference type="Google" id="ProtNLM"/>
    </source>
</evidence>
<feature type="compositionally biased region" description="Acidic residues" evidence="1">
    <location>
        <begin position="89"/>
        <end position="115"/>
    </location>
</feature>
<proteinExistence type="predicted"/>
<accession>A0A8W8N1Y9</accession>
<evidence type="ECO:0000256" key="1">
    <source>
        <dbReference type="SAM" id="MobiDB-lite"/>
    </source>
</evidence>
<dbReference type="PANTHER" id="PTHR13464:SF0">
    <property type="entry name" value="SAP30-BINDING PROTEIN"/>
    <property type="match status" value="1"/>
</dbReference>
<feature type="compositionally biased region" description="Basic and acidic residues" evidence="1">
    <location>
        <begin position="244"/>
        <end position="258"/>
    </location>
</feature>
<evidence type="ECO:0000313" key="2">
    <source>
        <dbReference type="EnsemblMetazoa" id="G4297.6:cds"/>
    </source>
</evidence>
<dbReference type="OrthoDB" id="1714508at2759"/>
<dbReference type="Proteomes" id="UP000005408">
    <property type="component" value="Unassembled WGS sequence"/>
</dbReference>
<dbReference type="GeneID" id="105347032"/>
<organism evidence="2 3">
    <name type="scientific">Magallana gigas</name>
    <name type="common">Pacific oyster</name>
    <name type="synonym">Crassostrea gigas</name>
    <dbReference type="NCBI Taxonomy" id="29159"/>
    <lineage>
        <taxon>Eukaryota</taxon>
        <taxon>Metazoa</taxon>
        <taxon>Spiralia</taxon>
        <taxon>Lophotrochozoa</taxon>
        <taxon>Mollusca</taxon>
        <taxon>Bivalvia</taxon>
        <taxon>Autobranchia</taxon>
        <taxon>Pteriomorphia</taxon>
        <taxon>Ostreida</taxon>
        <taxon>Ostreoidea</taxon>
        <taxon>Ostreidae</taxon>
        <taxon>Magallana</taxon>
    </lineage>
</organism>
<protein>
    <recommendedName>
        <fullName evidence="4">SAP30-binding protein</fullName>
    </recommendedName>
</protein>
<feature type="compositionally biased region" description="Polar residues" evidence="1">
    <location>
        <begin position="1"/>
        <end position="11"/>
    </location>
</feature>
<feature type="compositionally biased region" description="Polar residues" evidence="1">
    <location>
        <begin position="134"/>
        <end position="146"/>
    </location>
</feature>
<keyword evidence="3" id="KW-1185">Reference proteome</keyword>
<reference evidence="2" key="1">
    <citation type="submission" date="2022-08" db="UniProtKB">
        <authorList>
            <consortium name="EnsemblMetazoa"/>
        </authorList>
    </citation>
    <scope>IDENTIFICATION</scope>
    <source>
        <strain evidence="2">05x7-T-G4-1.051#20</strain>
    </source>
</reference>
<feature type="region of interest" description="Disordered" evidence="1">
    <location>
        <begin position="244"/>
        <end position="296"/>
    </location>
</feature>
<dbReference type="EnsemblMetazoa" id="G4297.6">
    <property type="protein sequence ID" value="G4297.6:cds"/>
    <property type="gene ID" value="G4297"/>
</dbReference>
<dbReference type="EnsemblMetazoa" id="G4297.4">
    <property type="protein sequence ID" value="G4297.4:cds"/>
    <property type="gene ID" value="G4297"/>
</dbReference>
<name>A0A8W8N1Y9_MAGGI</name>
<feature type="compositionally biased region" description="Basic and acidic residues" evidence="1">
    <location>
        <begin position="18"/>
        <end position="27"/>
    </location>
</feature>
<sequence length="328" mass="36665">MDRVDSASTGMASLIEMYEEHSDEEKSPSAPSAVDNISDEDEHDRESSAHSSRPPSRPTFEDFNSPSPNAIFAKPHLKRKPTRLVSYGPDEEEEEDESENDSSSEEEEEVEEELGSEAIIVNNDVKADEPLDSDQASSLSRSVQNKTADEIELPPEPQGKCSKALQEKITRLYDKMLNGGLNLNYMNNNIKQRKNFRNPSIYEKLIEFCGIDEKGTNYPPEMFDPHQWGKESFYDALDKAQKTEMEKREKERKDRTKIEFVVGTKKNSSDSGPDEKKRKSKWDSLPQVTGTRPGVVNPTAVASLTVSATGTKSTVIPAVGNITKKSKS</sequence>
<dbReference type="InterPro" id="IPR012479">
    <property type="entry name" value="SAP30BP"/>
</dbReference>
<dbReference type="KEGG" id="crg:105347032"/>
<dbReference type="GO" id="GO:0005634">
    <property type="term" value="C:nucleus"/>
    <property type="evidence" value="ECO:0007669"/>
    <property type="project" value="TreeGrafter"/>
</dbReference>
<dbReference type="AlphaFoldDB" id="A0A8W8N1Y9"/>